<dbReference type="STRING" id="258723.GCA_900169305_01178"/>
<keyword evidence="3" id="KW-1185">Reference proteome</keyword>
<dbReference type="InterPro" id="IPR036291">
    <property type="entry name" value="NAD(P)-bd_dom_sf"/>
</dbReference>
<dbReference type="Gene3D" id="3.40.50.720">
    <property type="entry name" value="NAD(P)-binding Rossmann-like Domain"/>
    <property type="match status" value="1"/>
</dbReference>
<dbReference type="RefSeq" id="WP_091898362.1">
    <property type="nucleotide sequence ID" value="NZ_FOSJ01000050.1"/>
</dbReference>
<dbReference type="CDD" id="cd05243">
    <property type="entry name" value="SDR_a5"/>
    <property type="match status" value="1"/>
</dbReference>
<dbReference type="Pfam" id="PF13460">
    <property type="entry name" value="NAD_binding_10"/>
    <property type="match status" value="1"/>
</dbReference>
<reference evidence="3" key="1">
    <citation type="submission" date="2016-10" db="EMBL/GenBank/DDBJ databases">
        <authorList>
            <person name="Varghese N."/>
            <person name="Submissions S."/>
        </authorList>
    </citation>
    <scope>NUCLEOTIDE SEQUENCE [LARGE SCALE GENOMIC DNA]</scope>
    <source>
        <strain evidence="3">DSM 16108</strain>
    </source>
</reference>
<dbReference type="PANTHER" id="PTHR15020">
    <property type="entry name" value="FLAVIN REDUCTASE-RELATED"/>
    <property type="match status" value="1"/>
</dbReference>
<dbReference type="AlphaFoldDB" id="A0A1I4AJ77"/>
<dbReference type="EMBL" id="FOSJ01000050">
    <property type="protein sequence ID" value="SFK56542.1"/>
    <property type="molecule type" value="Genomic_DNA"/>
</dbReference>
<sequence>MNVLVVGANGQIGTHLVEKLNVTESYKPVAFVRKEEQVAKFEDKGIEARLGNLESSVTDIKKSMKDIDVIVFTAGSGGNTGTDKTMLIDLDGAVKVMEAAEDMNIKRFVMVSAFQADVRENWSEEMKPYFAAKHYADKFLMNSDLNYTIVRPGMLENKPAIGKVSLTRALTEATDPMTIPREDVAQLIVAVLENDHTYLQSFDVTTGDKEIEEALNEL</sequence>
<evidence type="ECO:0000313" key="2">
    <source>
        <dbReference type="EMBL" id="SFK56542.1"/>
    </source>
</evidence>
<evidence type="ECO:0000313" key="3">
    <source>
        <dbReference type="Proteomes" id="UP000199589"/>
    </source>
</evidence>
<dbReference type="Proteomes" id="UP000199589">
    <property type="component" value="Unassembled WGS sequence"/>
</dbReference>
<dbReference type="SUPFAM" id="SSF51735">
    <property type="entry name" value="NAD(P)-binding Rossmann-fold domains"/>
    <property type="match status" value="1"/>
</dbReference>
<evidence type="ECO:0000259" key="1">
    <source>
        <dbReference type="Pfam" id="PF13460"/>
    </source>
</evidence>
<dbReference type="OrthoDB" id="9785372at2"/>
<protein>
    <submittedName>
        <fullName evidence="2">Uncharacterized conserved protein YbjT, contains NAD(P)-binding and DUF2867 domains</fullName>
    </submittedName>
</protein>
<proteinExistence type="predicted"/>
<organism evidence="2 3">
    <name type="scientific">Marinilactibacillus piezotolerans</name>
    <dbReference type="NCBI Taxonomy" id="258723"/>
    <lineage>
        <taxon>Bacteria</taxon>
        <taxon>Bacillati</taxon>
        <taxon>Bacillota</taxon>
        <taxon>Bacilli</taxon>
        <taxon>Lactobacillales</taxon>
        <taxon>Carnobacteriaceae</taxon>
        <taxon>Marinilactibacillus</taxon>
    </lineage>
</organism>
<feature type="domain" description="NAD(P)-binding" evidence="1">
    <location>
        <begin position="7"/>
        <end position="194"/>
    </location>
</feature>
<dbReference type="InterPro" id="IPR016040">
    <property type="entry name" value="NAD(P)-bd_dom"/>
</dbReference>
<gene>
    <name evidence="2" type="ORF">SAMN04488569_10507</name>
</gene>
<accession>A0A1I4AJ77</accession>
<dbReference type="PANTHER" id="PTHR15020:SF50">
    <property type="entry name" value="UPF0659 PROTEIN YMR090W"/>
    <property type="match status" value="1"/>
</dbReference>
<name>A0A1I4AJ77_9LACT</name>